<keyword evidence="3" id="KW-1015">Disulfide bond</keyword>
<gene>
    <name evidence="5" type="ORF">PSON_ATCC_30995.1.T1530121</name>
</gene>
<evidence type="ECO:0000313" key="6">
    <source>
        <dbReference type="Proteomes" id="UP000692954"/>
    </source>
</evidence>
<dbReference type="InterPro" id="IPR011936">
    <property type="entry name" value="Myxo_disulph_rpt"/>
</dbReference>
<keyword evidence="4" id="KW-0472">Membrane</keyword>
<evidence type="ECO:0000256" key="3">
    <source>
        <dbReference type="ARBA" id="ARBA00023157"/>
    </source>
</evidence>
<evidence type="ECO:0000256" key="1">
    <source>
        <dbReference type="ARBA" id="ARBA00022729"/>
    </source>
</evidence>
<dbReference type="PANTHER" id="PTHR38934">
    <property type="entry name" value="HYPHALLY REGULATED CELL WALL PROTEIN 1"/>
    <property type="match status" value="1"/>
</dbReference>
<proteinExistence type="predicted"/>
<keyword evidence="4" id="KW-1133">Transmembrane helix</keyword>
<evidence type="ECO:0000256" key="4">
    <source>
        <dbReference type="SAM" id="Phobius"/>
    </source>
</evidence>
<feature type="transmembrane region" description="Helical" evidence="4">
    <location>
        <begin position="487"/>
        <end position="508"/>
    </location>
</feature>
<dbReference type="Proteomes" id="UP000692954">
    <property type="component" value="Unassembled WGS sequence"/>
</dbReference>
<sequence>MRDFKLFLKLFDDGCIDNNIVPFDGCYSNNYDCIQGCRNCIKGICQNCLDGFWYQEQTQICIPQCGDSIITLNEECDDGNKIGYDGCYECKYQCSQNCEKCQFGKCLECQVEYQLDFYKIKCIPKCGDDVITSQELFDDGNNIQFDGYHKCLNYCQIECLLCFDNKCYNCQEGWQLQEYQCIQICGDSEQYQIPYQMNNGKCLPICGDNIITPIFEQCDDGNDIPYDGCFQCLYSCSYGCIQCEKDNHCLLCEDQNYILDTQTFQCNLQQQNIETNTEVIINDNDQLIVQCNKNQAFIQNKCVNLCGNGILKSEFEQCDDGNNNGGDGCSALCFQEDSYECNNQENQLSICTFIQTPNFNLILLSDKQNQTKIIELIFSQQVYISSKLNFEQIIEFIILNEIQIAFSLIPFQNITSQLSNPKYKILIQFLEPVANPILKVTIQKYSIFNSYDMELNNNQIQLQLGTPFVLSEATQKRVNQIIQMNDAVIYTTVGIAGFLFLTVFRYLYQNIFIAYFRQFKCR</sequence>
<dbReference type="NCBIfam" id="TIGR02232">
    <property type="entry name" value="myxo_disulf_rpt"/>
    <property type="match status" value="3"/>
</dbReference>
<evidence type="ECO:0000256" key="2">
    <source>
        <dbReference type="ARBA" id="ARBA00022737"/>
    </source>
</evidence>
<dbReference type="OrthoDB" id="305446at2759"/>
<dbReference type="EMBL" id="CAJJDN010000153">
    <property type="protein sequence ID" value="CAD8124784.1"/>
    <property type="molecule type" value="Genomic_DNA"/>
</dbReference>
<name>A0A8S1RBR9_9CILI</name>
<dbReference type="Pfam" id="PF13948">
    <property type="entry name" value="DUF4215"/>
    <property type="match status" value="4"/>
</dbReference>
<dbReference type="PANTHER" id="PTHR38934:SF6">
    <property type="entry name" value="CHROMOSOME UNDETERMINED SCAFFOLD_176, WHOLE GENOME SHOTGUN SEQUENCE"/>
    <property type="match status" value="1"/>
</dbReference>
<protein>
    <submittedName>
        <fullName evidence="5">Uncharacterized protein</fullName>
    </submittedName>
</protein>
<organism evidence="5 6">
    <name type="scientific">Paramecium sonneborni</name>
    <dbReference type="NCBI Taxonomy" id="65129"/>
    <lineage>
        <taxon>Eukaryota</taxon>
        <taxon>Sar</taxon>
        <taxon>Alveolata</taxon>
        <taxon>Ciliophora</taxon>
        <taxon>Intramacronucleata</taxon>
        <taxon>Oligohymenophorea</taxon>
        <taxon>Peniculida</taxon>
        <taxon>Parameciidae</taxon>
        <taxon>Paramecium</taxon>
    </lineage>
</organism>
<keyword evidence="4" id="KW-0812">Transmembrane</keyword>
<keyword evidence="2" id="KW-0677">Repeat</keyword>
<accession>A0A8S1RBR9</accession>
<keyword evidence="6" id="KW-1185">Reference proteome</keyword>
<comment type="caution">
    <text evidence="5">The sequence shown here is derived from an EMBL/GenBank/DDBJ whole genome shotgun (WGS) entry which is preliminary data.</text>
</comment>
<reference evidence="5" key="1">
    <citation type="submission" date="2021-01" db="EMBL/GenBank/DDBJ databases">
        <authorList>
            <consortium name="Genoscope - CEA"/>
            <person name="William W."/>
        </authorList>
    </citation>
    <scope>NUCLEOTIDE SEQUENCE</scope>
</reference>
<dbReference type="AlphaFoldDB" id="A0A8S1RBR9"/>
<keyword evidence="1" id="KW-0732">Signal</keyword>
<evidence type="ECO:0000313" key="5">
    <source>
        <dbReference type="EMBL" id="CAD8124784.1"/>
    </source>
</evidence>